<keyword evidence="4" id="KW-0238">DNA-binding</keyword>
<dbReference type="OrthoDB" id="4350410at2"/>
<feature type="region of interest" description="Disordered" evidence="6">
    <location>
        <begin position="65"/>
        <end position="107"/>
    </location>
</feature>
<keyword evidence="9" id="KW-1185">Reference proteome</keyword>
<dbReference type="EMBL" id="PYBW01000091">
    <property type="protein sequence ID" value="PYC74894.1"/>
    <property type="molecule type" value="Genomic_DNA"/>
</dbReference>
<dbReference type="Proteomes" id="UP000248039">
    <property type="component" value="Unassembled WGS sequence"/>
</dbReference>
<sequence length="297" mass="32933">MTPRNSLPSRRERSRCSTDMMLSVATLRPSTPNGASHQAPCLCRVRTPRHVCPHSRSRRARRPVLPSFGRPCARNRRLPAPARQRPGRGGGGGGVMSELPFTDAAGTASSRRTDLPIAFRGFQELHGHSYFDYPFTILGDHALAQALVNEVFLALADRWDRVLTEPNPHAYAWAALRCTVEAERARRDEHRLLVERMVFSVVVHREAQPLIADIDADTTDLEVGISVAAAVLEPSGAKFDVIILRYLNRFSVERTARAMGIDETTVRSLTSQAKAKIRALLAPRRLLHPGPAKSDQE</sequence>
<evidence type="ECO:0000256" key="4">
    <source>
        <dbReference type="ARBA" id="ARBA00023125"/>
    </source>
</evidence>
<gene>
    <name evidence="8" type="ORF">C7C46_23725</name>
</gene>
<name>A0A2V4NKN6_9ACTN</name>
<dbReference type="InterPro" id="IPR036388">
    <property type="entry name" value="WH-like_DNA-bd_sf"/>
</dbReference>
<proteinExistence type="inferred from homology"/>
<accession>A0A2V4NKN6</accession>
<keyword evidence="2" id="KW-0805">Transcription regulation</keyword>
<evidence type="ECO:0000256" key="3">
    <source>
        <dbReference type="ARBA" id="ARBA00023082"/>
    </source>
</evidence>
<dbReference type="GO" id="GO:0003677">
    <property type="term" value="F:DNA binding"/>
    <property type="evidence" value="ECO:0007669"/>
    <property type="project" value="UniProtKB-KW"/>
</dbReference>
<organism evidence="8 9">
    <name type="scientific">Streptomyces tateyamensis</name>
    <dbReference type="NCBI Taxonomy" id="565073"/>
    <lineage>
        <taxon>Bacteria</taxon>
        <taxon>Bacillati</taxon>
        <taxon>Actinomycetota</taxon>
        <taxon>Actinomycetes</taxon>
        <taxon>Kitasatosporales</taxon>
        <taxon>Streptomycetaceae</taxon>
        <taxon>Streptomyces</taxon>
    </lineage>
</organism>
<dbReference type="InterPro" id="IPR013324">
    <property type="entry name" value="RNA_pol_sigma_r3/r4-like"/>
</dbReference>
<dbReference type="Gene3D" id="1.10.10.10">
    <property type="entry name" value="Winged helix-like DNA-binding domain superfamily/Winged helix DNA-binding domain"/>
    <property type="match status" value="1"/>
</dbReference>
<feature type="domain" description="RNA polymerase sigma factor 70 region 4 type 2" evidence="7">
    <location>
        <begin position="240"/>
        <end position="277"/>
    </location>
</feature>
<dbReference type="PANTHER" id="PTHR43133">
    <property type="entry name" value="RNA POLYMERASE ECF-TYPE SIGMA FACTO"/>
    <property type="match status" value="1"/>
</dbReference>
<evidence type="ECO:0000313" key="8">
    <source>
        <dbReference type="EMBL" id="PYC74894.1"/>
    </source>
</evidence>
<dbReference type="Pfam" id="PF08281">
    <property type="entry name" value="Sigma70_r4_2"/>
    <property type="match status" value="1"/>
</dbReference>
<keyword evidence="5" id="KW-0804">Transcription</keyword>
<evidence type="ECO:0000256" key="6">
    <source>
        <dbReference type="SAM" id="MobiDB-lite"/>
    </source>
</evidence>
<dbReference type="GO" id="GO:0006352">
    <property type="term" value="P:DNA-templated transcription initiation"/>
    <property type="evidence" value="ECO:0007669"/>
    <property type="project" value="InterPro"/>
</dbReference>
<comment type="caution">
    <text evidence="8">The sequence shown here is derived from an EMBL/GenBank/DDBJ whole genome shotgun (WGS) entry which is preliminary data.</text>
</comment>
<keyword evidence="3" id="KW-0731">Sigma factor</keyword>
<dbReference type="AlphaFoldDB" id="A0A2V4NKN6"/>
<dbReference type="GO" id="GO:0016987">
    <property type="term" value="F:sigma factor activity"/>
    <property type="evidence" value="ECO:0007669"/>
    <property type="project" value="UniProtKB-KW"/>
</dbReference>
<dbReference type="InterPro" id="IPR039425">
    <property type="entry name" value="RNA_pol_sigma-70-like"/>
</dbReference>
<evidence type="ECO:0000256" key="1">
    <source>
        <dbReference type="ARBA" id="ARBA00010641"/>
    </source>
</evidence>
<comment type="similarity">
    <text evidence="1">Belongs to the sigma-70 factor family. ECF subfamily.</text>
</comment>
<evidence type="ECO:0000256" key="2">
    <source>
        <dbReference type="ARBA" id="ARBA00023015"/>
    </source>
</evidence>
<evidence type="ECO:0000259" key="7">
    <source>
        <dbReference type="Pfam" id="PF08281"/>
    </source>
</evidence>
<evidence type="ECO:0000256" key="5">
    <source>
        <dbReference type="ARBA" id="ARBA00023163"/>
    </source>
</evidence>
<evidence type="ECO:0000313" key="9">
    <source>
        <dbReference type="Proteomes" id="UP000248039"/>
    </source>
</evidence>
<dbReference type="SUPFAM" id="SSF88659">
    <property type="entry name" value="Sigma3 and sigma4 domains of RNA polymerase sigma factors"/>
    <property type="match status" value="1"/>
</dbReference>
<dbReference type="InterPro" id="IPR013249">
    <property type="entry name" value="RNA_pol_sigma70_r4_t2"/>
</dbReference>
<reference evidence="8 9" key="1">
    <citation type="submission" date="2018-03" db="EMBL/GenBank/DDBJ databases">
        <title>Bioinformatic expansion and discovery of thiopeptide antibiotics.</title>
        <authorList>
            <person name="Schwalen C.J."/>
            <person name="Hudson G.A."/>
            <person name="Mitchell D.A."/>
        </authorList>
    </citation>
    <scope>NUCLEOTIDE SEQUENCE [LARGE SCALE GENOMIC DNA]</scope>
    <source>
        <strain evidence="8 9">ATCC 21389</strain>
    </source>
</reference>
<protein>
    <recommendedName>
        <fullName evidence="7">RNA polymerase sigma factor 70 region 4 type 2 domain-containing protein</fullName>
    </recommendedName>
</protein>
<dbReference type="PANTHER" id="PTHR43133:SF50">
    <property type="entry name" value="ECF RNA POLYMERASE SIGMA FACTOR SIGM"/>
    <property type="match status" value="1"/>
</dbReference>